<evidence type="ECO:0000259" key="12">
    <source>
        <dbReference type="SMART" id="SM00986"/>
    </source>
</evidence>
<dbReference type="AlphaFoldDB" id="A0A1H0PHB7"/>
<dbReference type="SUPFAM" id="SSF52141">
    <property type="entry name" value="Uracil-DNA glycosylase-like"/>
    <property type="match status" value="1"/>
</dbReference>
<dbReference type="InterPro" id="IPR018085">
    <property type="entry name" value="Ura-DNA_Glyclase_AS"/>
</dbReference>
<dbReference type="EC" id="3.2.2.27" evidence="4 9"/>
<reference evidence="13 14" key="1">
    <citation type="submission" date="2016-10" db="EMBL/GenBank/DDBJ databases">
        <authorList>
            <person name="de Groot N.N."/>
        </authorList>
    </citation>
    <scope>NUCLEOTIDE SEQUENCE [LARGE SCALE GENOMIC DNA]</scope>
    <source>
        <strain evidence="13 14">DSM 12130</strain>
    </source>
</reference>
<dbReference type="GO" id="GO:0097510">
    <property type="term" value="P:base-excision repair, AP site formation via deaminated base removal"/>
    <property type="evidence" value="ECO:0007669"/>
    <property type="project" value="TreeGrafter"/>
</dbReference>
<dbReference type="SMART" id="SM00987">
    <property type="entry name" value="UreE_C"/>
    <property type="match status" value="1"/>
</dbReference>
<comment type="similarity">
    <text evidence="3 9 11">Belongs to the uracil-DNA glycosylase (UDG) superfamily. UNG family.</text>
</comment>
<dbReference type="InterPro" id="IPR002043">
    <property type="entry name" value="UDG_fam1"/>
</dbReference>
<evidence type="ECO:0000256" key="5">
    <source>
        <dbReference type="ARBA" id="ARBA00018429"/>
    </source>
</evidence>
<feature type="active site" description="Proton acceptor" evidence="9 10">
    <location>
        <position position="71"/>
    </location>
</feature>
<dbReference type="NCBIfam" id="NF003592">
    <property type="entry name" value="PRK05254.1-5"/>
    <property type="match status" value="1"/>
</dbReference>
<comment type="function">
    <text evidence="2 9 11">Excises uracil residues from the DNA which can arise as a result of misincorporation of dUMP residues by DNA polymerase or due to deamination of cytosine.</text>
</comment>
<dbReference type="NCBIfam" id="TIGR00628">
    <property type="entry name" value="ung"/>
    <property type="match status" value="1"/>
</dbReference>
<keyword evidence="8 9" id="KW-0234">DNA repair</keyword>
<dbReference type="GO" id="GO:0005737">
    <property type="term" value="C:cytoplasm"/>
    <property type="evidence" value="ECO:0007669"/>
    <property type="project" value="UniProtKB-SubCell"/>
</dbReference>
<feature type="domain" description="Uracil-DNA glycosylase-like" evidence="12">
    <location>
        <begin position="56"/>
        <end position="223"/>
    </location>
</feature>
<dbReference type="GO" id="GO:0004844">
    <property type="term" value="F:uracil DNA N-glycosylase activity"/>
    <property type="evidence" value="ECO:0007669"/>
    <property type="project" value="UniProtKB-UniRule"/>
</dbReference>
<comment type="subcellular location">
    <subcellularLocation>
        <location evidence="9">Cytoplasm</location>
    </subcellularLocation>
</comment>
<evidence type="ECO:0000256" key="7">
    <source>
        <dbReference type="ARBA" id="ARBA00022801"/>
    </source>
</evidence>
<dbReference type="PANTHER" id="PTHR11264:SF0">
    <property type="entry name" value="URACIL-DNA GLYCOSYLASE"/>
    <property type="match status" value="1"/>
</dbReference>
<organism evidence="13 14">
    <name type="scientific">Desulforhopalus singaporensis</name>
    <dbReference type="NCBI Taxonomy" id="91360"/>
    <lineage>
        <taxon>Bacteria</taxon>
        <taxon>Pseudomonadati</taxon>
        <taxon>Thermodesulfobacteriota</taxon>
        <taxon>Desulfobulbia</taxon>
        <taxon>Desulfobulbales</taxon>
        <taxon>Desulfocapsaceae</taxon>
        <taxon>Desulforhopalus</taxon>
    </lineage>
</organism>
<protein>
    <recommendedName>
        <fullName evidence="5 9">Uracil-DNA glycosylase</fullName>
        <shortName evidence="9">UDG</shortName>
        <ecNumber evidence="4 9">3.2.2.27</ecNumber>
    </recommendedName>
</protein>
<dbReference type="CDD" id="cd10027">
    <property type="entry name" value="UDG-F1-like"/>
    <property type="match status" value="1"/>
</dbReference>
<dbReference type="NCBIfam" id="NF003588">
    <property type="entry name" value="PRK05254.1-1"/>
    <property type="match status" value="1"/>
</dbReference>
<evidence type="ECO:0000256" key="10">
    <source>
        <dbReference type="PROSITE-ProRule" id="PRU10072"/>
    </source>
</evidence>
<dbReference type="SMART" id="SM00986">
    <property type="entry name" value="UDG"/>
    <property type="match status" value="1"/>
</dbReference>
<keyword evidence="14" id="KW-1185">Reference proteome</keyword>
<dbReference type="RefSeq" id="WP_092221704.1">
    <property type="nucleotide sequence ID" value="NZ_FNJI01000009.1"/>
</dbReference>
<evidence type="ECO:0000256" key="11">
    <source>
        <dbReference type="RuleBase" id="RU003780"/>
    </source>
</evidence>
<comment type="catalytic activity">
    <reaction evidence="1 9 11">
        <text>Hydrolyzes single-stranded DNA or mismatched double-stranded DNA and polynucleotides, releasing free uracil.</text>
        <dbReference type="EC" id="3.2.2.27"/>
    </reaction>
</comment>
<evidence type="ECO:0000256" key="1">
    <source>
        <dbReference type="ARBA" id="ARBA00001400"/>
    </source>
</evidence>
<dbReference type="EMBL" id="FNJI01000009">
    <property type="protein sequence ID" value="SDP04068.1"/>
    <property type="molecule type" value="Genomic_DNA"/>
</dbReference>
<dbReference type="Gene3D" id="3.40.470.10">
    <property type="entry name" value="Uracil-DNA glycosylase-like domain"/>
    <property type="match status" value="1"/>
</dbReference>
<name>A0A1H0PHB7_9BACT</name>
<evidence type="ECO:0000256" key="6">
    <source>
        <dbReference type="ARBA" id="ARBA00022763"/>
    </source>
</evidence>
<dbReference type="InterPro" id="IPR036895">
    <property type="entry name" value="Uracil-DNA_glycosylase-like_sf"/>
</dbReference>
<evidence type="ECO:0000313" key="14">
    <source>
        <dbReference type="Proteomes" id="UP000199073"/>
    </source>
</evidence>
<dbReference type="PROSITE" id="PS00130">
    <property type="entry name" value="U_DNA_GLYCOSYLASE"/>
    <property type="match status" value="1"/>
</dbReference>
<keyword evidence="9" id="KW-0963">Cytoplasm</keyword>
<evidence type="ECO:0000313" key="13">
    <source>
        <dbReference type="EMBL" id="SDP04068.1"/>
    </source>
</evidence>
<evidence type="ECO:0000256" key="2">
    <source>
        <dbReference type="ARBA" id="ARBA00002631"/>
    </source>
</evidence>
<gene>
    <name evidence="9" type="primary">ung</name>
    <name evidence="13" type="ORF">SAMN05660330_01661</name>
</gene>
<keyword evidence="6 9" id="KW-0227">DNA damage</keyword>
<dbReference type="PANTHER" id="PTHR11264">
    <property type="entry name" value="URACIL-DNA GLYCOSYLASE"/>
    <property type="match status" value="1"/>
</dbReference>
<dbReference type="NCBIfam" id="NF003589">
    <property type="entry name" value="PRK05254.1-2"/>
    <property type="match status" value="1"/>
</dbReference>
<dbReference type="OrthoDB" id="9804372at2"/>
<dbReference type="Pfam" id="PF03167">
    <property type="entry name" value="UDG"/>
    <property type="match status" value="1"/>
</dbReference>
<proteinExistence type="inferred from homology"/>
<dbReference type="Proteomes" id="UP000199073">
    <property type="component" value="Unassembled WGS sequence"/>
</dbReference>
<evidence type="ECO:0000256" key="9">
    <source>
        <dbReference type="HAMAP-Rule" id="MF_00148"/>
    </source>
</evidence>
<evidence type="ECO:0000256" key="3">
    <source>
        <dbReference type="ARBA" id="ARBA00008184"/>
    </source>
</evidence>
<dbReference type="InterPro" id="IPR005122">
    <property type="entry name" value="Uracil-DNA_glycosylase-like"/>
</dbReference>
<evidence type="ECO:0000256" key="8">
    <source>
        <dbReference type="ARBA" id="ARBA00023204"/>
    </source>
</evidence>
<dbReference type="HAMAP" id="MF_00148">
    <property type="entry name" value="UDG"/>
    <property type="match status" value="1"/>
</dbReference>
<sequence>MAERAVNNGKEGPLWEEIVPLMKEGFHRELVRKAYDTVHGGGKVFPERQNVFASMRQTSISSTKVVILGQDPYFNEHPGVGPEAHGLCFSVRTGCPVPPSLRNILLEVNNSIYGGKQVSVDTDLTRWALQGVLLLNASLTVEKKRPNSHVKLGWHVLTDNIIETVNQVKKNVVFMLWGAFAQKKAPLIDGNKHLILTTSHPSPLSAHRGFLGSDVFVKCNEYLKAHGMQPISW</sequence>
<dbReference type="STRING" id="91360.SAMN05660330_01661"/>
<keyword evidence="7 9" id="KW-0378">Hydrolase</keyword>
<accession>A0A1H0PHB7</accession>
<evidence type="ECO:0000256" key="4">
    <source>
        <dbReference type="ARBA" id="ARBA00012030"/>
    </source>
</evidence>